<comment type="subcellular location">
    <subcellularLocation>
        <location evidence="1">Nucleus</location>
    </subcellularLocation>
</comment>
<keyword evidence="3" id="KW-1185">Reference proteome</keyword>
<comment type="function">
    <text evidence="1">Component of the Mediator complex, a coactivator involved in the regulated transcription of nearly all RNA polymerase II-dependent genes. Mediator functions as a bridge to convey information from gene-specific regulatory proteins to the basal RNA polymerase II transcription machinery. Mediator is recruited to promoters by direct interactions with regulatory proteins and serves as a scaffold for the assembly of a functional preinitiation complex with RNA polymerase II and the general transcription factors.</text>
</comment>
<dbReference type="Pfam" id="PF09637">
    <property type="entry name" value="Med18"/>
    <property type="match status" value="1"/>
</dbReference>
<keyword evidence="1" id="KW-0804">Transcription</keyword>
<gene>
    <name evidence="1" type="primary">MED18</name>
    <name evidence="2" type="ORF">BCR43DRAFT_447809</name>
</gene>
<dbReference type="GO" id="GO:0006357">
    <property type="term" value="P:regulation of transcription by RNA polymerase II"/>
    <property type="evidence" value="ECO:0007669"/>
    <property type="project" value="InterPro"/>
</dbReference>
<keyword evidence="1" id="KW-0010">Activator</keyword>
<dbReference type="OrthoDB" id="5348092at2759"/>
<dbReference type="InParanoid" id="A0A1X2GZG1"/>
<comment type="similarity">
    <text evidence="1">Belongs to the Mediator complex subunit 18 family.</text>
</comment>
<keyword evidence="1" id="KW-0539">Nucleus</keyword>
<dbReference type="AlphaFoldDB" id="A0A1X2GZG1"/>
<evidence type="ECO:0000313" key="2">
    <source>
        <dbReference type="EMBL" id="ORY89926.1"/>
    </source>
</evidence>
<dbReference type="GO" id="GO:0016592">
    <property type="term" value="C:mediator complex"/>
    <property type="evidence" value="ECO:0007669"/>
    <property type="project" value="InterPro"/>
</dbReference>
<dbReference type="Proteomes" id="UP000242180">
    <property type="component" value="Unassembled WGS sequence"/>
</dbReference>
<proteinExistence type="inferred from homology"/>
<organism evidence="2 3">
    <name type="scientific">Syncephalastrum racemosum</name>
    <name type="common">Filamentous fungus</name>
    <dbReference type="NCBI Taxonomy" id="13706"/>
    <lineage>
        <taxon>Eukaryota</taxon>
        <taxon>Fungi</taxon>
        <taxon>Fungi incertae sedis</taxon>
        <taxon>Mucoromycota</taxon>
        <taxon>Mucoromycotina</taxon>
        <taxon>Mucoromycetes</taxon>
        <taxon>Mucorales</taxon>
        <taxon>Syncephalastraceae</taxon>
        <taxon>Syncephalastrum</taxon>
    </lineage>
</organism>
<comment type="subunit">
    <text evidence="1">Component of the Mediator complex.</text>
</comment>
<dbReference type="InterPro" id="IPR019095">
    <property type="entry name" value="Mediator_Med18"/>
</dbReference>
<name>A0A1X2GZG1_SYNRA</name>
<comment type="caution">
    <text evidence="2">The sequence shown here is derived from an EMBL/GenBank/DDBJ whole genome shotgun (WGS) entry which is preliminary data.</text>
</comment>
<reference evidence="2 3" key="1">
    <citation type="submission" date="2016-07" db="EMBL/GenBank/DDBJ databases">
        <title>Pervasive Adenine N6-methylation of Active Genes in Fungi.</title>
        <authorList>
            <consortium name="DOE Joint Genome Institute"/>
            <person name="Mondo S.J."/>
            <person name="Dannebaum R.O."/>
            <person name="Kuo R.C."/>
            <person name="Labutti K."/>
            <person name="Haridas S."/>
            <person name="Kuo A."/>
            <person name="Salamov A."/>
            <person name="Ahrendt S.R."/>
            <person name="Lipzen A."/>
            <person name="Sullivan W."/>
            <person name="Andreopoulos W.B."/>
            <person name="Clum A."/>
            <person name="Lindquist E."/>
            <person name="Daum C."/>
            <person name="Ramamoorthy G.K."/>
            <person name="Gryganskyi A."/>
            <person name="Culley D."/>
            <person name="Magnuson J.K."/>
            <person name="James T.Y."/>
            <person name="O'Malley M.A."/>
            <person name="Stajich J.E."/>
            <person name="Spatafora J.W."/>
            <person name="Visel A."/>
            <person name="Grigoriev I.V."/>
        </authorList>
    </citation>
    <scope>NUCLEOTIDE SEQUENCE [LARGE SCALE GENOMIC DNA]</scope>
    <source>
        <strain evidence="2 3">NRRL 2496</strain>
    </source>
</reference>
<dbReference type="GO" id="GO:0003712">
    <property type="term" value="F:transcription coregulator activity"/>
    <property type="evidence" value="ECO:0007669"/>
    <property type="project" value="InterPro"/>
</dbReference>
<dbReference type="STRING" id="13706.A0A1X2GZG1"/>
<dbReference type="EMBL" id="MCGN01000013">
    <property type="protein sequence ID" value="ORY89926.1"/>
    <property type="molecule type" value="Genomic_DNA"/>
</dbReference>
<sequence>MATYECSLRGLVFGQAAKEALVERLVGICGNDSLIDLFEHEIIFTPSAQTPVGPARNDDVVLRLQSRIHSEQDKSLKFRQWYMCMQGPPEPQRGRNVTVRPHCRVQLGGDVFRYMKSLGYR</sequence>
<keyword evidence="1" id="KW-0805">Transcription regulation</keyword>
<dbReference type="OMA" id="RIHSEQD"/>
<protein>
    <recommendedName>
        <fullName evidence="1">Mediator of RNA polymerase II transcription subunit 18</fullName>
    </recommendedName>
    <alternativeName>
        <fullName evidence="1">Mediator complex subunit 18</fullName>
    </alternativeName>
</protein>
<evidence type="ECO:0000256" key="1">
    <source>
        <dbReference type="RuleBase" id="RU364150"/>
    </source>
</evidence>
<accession>A0A1X2GZG1</accession>
<evidence type="ECO:0000313" key="3">
    <source>
        <dbReference type="Proteomes" id="UP000242180"/>
    </source>
</evidence>
<dbReference type="Gene3D" id="2.40.320.10">
    <property type="entry name" value="Hypothetical Protein Pfu-838710-001"/>
    <property type="match status" value="1"/>
</dbReference>